<accession>A0A9X9Q9T3</accession>
<reference evidence="1 2" key="1">
    <citation type="submission" date="2018-10" db="EMBL/GenBank/DDBJ databases">
        <authorList>
            <person name="Ekblom R."/>
            <person name="Jareborg N."/>
        </authorList>
    </citation>
    <scope>NUCLEOTIDE SEQUENCE [LARGE SCALE GENOMIC DNA]</scope>
    <source>
        <tissue evidence="1">Muscle</tissue>
    </source>
</reference>
<evidence type="ECO:0000313" key="2">
    <source>
        <dbReference type="Proteomes" id="UP000269945"/>
    </source>
</evidence>
<proteinExistence type="predicted"/>
<dbReference type="EMBL" id="CYRY02045518">
    <property type="protein sequence ID" value="VCX40960.1"/>
    <property type="molecule type" value="Genomic_DNA"/>
</dbReference>
<comment type="caution">
    <text evidence="1">The sequence shown here is derived from an EMBL/GenBank/DDBJ whole genome shotgun (WGS) entry which is preliminary data.</text>
</comment>
<organism evidence="1 2">
    <name type="scientific">Gulo gulo</name>
    <name type="common">Wolverine</name>
    <name type="synonym">Gluton</name>
    <dbReference type="NCBI Taxonomy" id="48420"/>
    <lineage>
        <taxon>Eukaryota</taxon>
        <taxon>Metazoa</taxon>
        <taxon>Chordata</taxon>
        <taxon>Craniata</taxon>
        <taxon>Vertebrata</taxon>
        <taxon>Euteleostomi</taxon>
        <taxon>Mammalia</taxon>
        <taxon>Eutheria</taxon>
        <taxon>Laurasiatheria</taxon>
        <taxon>Carnivora</taxon>
        <taxon>Caniformia</taxon>
        <taxon>Musteloidea</taxon>
        <taxon>Mustelidae</taxon>
        <taxon>Guloninae</taxon>
        <taxon>Gulo</taxon>
    </lineage>
</organism>
<gene>
    <name evidence="1" type="ORF">BN2614_LOCUS10</name>
</gene>
<dbReference type="AlphaFoldDB" id="A0A9X9Q9T3"/>
<keyword evidence="2" id="KW-1185">Reference proteome</keyword>
<protein>
    <submittedName>
        <fullName evidence="1">Uncharacterized protein</fullName>
    </submittedName>
</protein>
<evidence type="ECO:0000313" key="1">
    <source>
        <dbReference type="EMBL" id="VCX40960.1"/>
    </source>
</evidence>
<sequence>MAFGSTGKPPGALPITALTSTVPKAFSHAPQALASVFVMSPRYPVGMYIP</sequence>
<name>A0A9X9Q9T3_GULGU</name>
<dbReference type="Proteomes" id="UP000269945">
    <property type="component" value="Unassembled WGS sequence"/>
</dbReference>